<feature type="transmembrane region" description="Helical" evidence="1">
    <location>
        <begin position="46"/>
        <end position="68"/>
    </location>
</feature>
<keyword evidence="1" id="KW-0812">Transmembrane</keyword>
<evidence type="ECO:0000313" key="3">
    <source>
        <dbReference type="EMBL" id="OUN48594.1"/>
    </source>
</evidence>
<sequence>MIYRRRLTRAELRQRANHKMISGSWNDGEENEHETQLKNRKNTGRWITPILGTFVLTLFIFLLFWNLYHFFQ</sequence>
<accession>A0A1Y2UKS3</accession>
<keyword evidence="1" id="KW-0472">Membrane</keyword>
<proteinExistence type="predicted"/>
<dbReference type="Proteomes" id="UP000194219">
    <property type="component" value="Unassembled WGS sequence"/>
</dbReference>
<dbReference type="Proteomes" id="UP000195868">
    <property type="component" value="Unassembled WGS sequence"/>
</dbReference>
<gene>
    <name evidence="3" type="ORF">B5G22_05300</name>
    <name evidence="2" type="ORF">BHL83_07625</name>
</gene>
<protein>
    <submittedName>
        <fullName evidence="2">Uncharacterized protein</fullName>
    </submittedName>
</protein>
<evidence type="ECO:0000313" key="4">
    <source>
        <dbReference type="Proteomes" id="UP000194219"/>
    </source>
</evidence>
<reference evidence="3" key="3">
    <citation type="journal article" date="2018" name="BMC Genomics">
        <title>Whole genome sequencing and function prediction of 133 gut anaerobes isolated from chicken caecum in pure cultures.</title>
        <authorList>
            <person name="Medvecky M."/>
            <person name="Cejkova D."/>
            <person name="Polansky O."/>
            <person name="Karasova D."/>
            <person name="Kubasova T."/>
            <person name="Cizek A."/>
            <person name="Rychlik I."/>
        </authorList>
    </citation>
    <scope>NUCLEOTIDE SEQUENCE</scope>
    <source>
        <strain evidence="3">An71</strain>
    </source>
</reference>
<keyword evidence="1" id="KW-1133">Transmembrane helix</keyword>
<evidence type="ECO:0000313" key="5">
    <source>
        <dbReference type="Proteomes" id="UP000195868"/>
    </source>
</evidence>
<dbReference type="RefSeq" id="WP_086142706.1">
    <property type="nucleotide sequence ID" value="NZ_JBCLUD010000008.1"/>
</dbReference>
<reference evidence="5" key="2">
    <citation type="submission" date="2017-04" db="EMBL/GenBank/DDBJ databases">
        <title>Function of individual gut microbiota members based on whole genome sequencing of pure cultures obtained from chicken caecum.</title>
        <authorList>
            <person name="Medvecky M."/>
            <person name="Cejkova D."/>
            <person name="Polansky O."/>
            <person name="Karasova D."/>
            <person name="Kubasova T."/>
            <person name="Cizek A."/>
            <person name="Rychlik I."/>
        </authorList>
    </citation>
    <scope>NUCLEOTIDE SEQUENCE [LARGE SCALE GENOMIC DNA]</scope>
    <source>
        <strain evidence="5">An71</strain>
    </source>
</reference>
<dbReference type="AlphaFoldDB" id="A0A1Y2UKS3"/>
<dbReference type="EMBL" id="MIMV01000205">
    <property type="protein sequence ID" value="OTA83913.1"/>
    <property type="molecule type" value="Genomic_DNA"/>
</dbReference>
<name>A0A1Y2UKS3_LIMRT</name>
<evidence type="ECO:0000313" key="2">
    <source>
        <dbReference type="EMBL" id="OTA83913.1"/>
    </source>
</evidence>
<dbReference type="EMBL" id="NFHN01000016">
    <property type="protein sequence ID" value="OUN48594.1"/>
    <property type="molecule type" value="Genomic_DNA"/>
</dbReference>
<reference evidence="2 4" key="1">
    <citation type="submission" date="2016-09" db="EMBL/GenBank/DDBJ databases">
        <title>Lactobacillus reuteri KLR3006, genome sequencing and assembly.</title>
        <authorList>
            <person name="Lee J.-Y."/>
            <person name="Kim E.B."/>
            <person name="Choi Y.-J."/>
        </authorList>
    </citation>
    <scope>NUCLEOTIDE SEQUENCE [LARGE SCALE GENOMIC DNA]</scope>
    <source>
        <strain evidence="2 4">KLR3006</strain>
    </source>
</reference>
<comment type="caution">
    <text evidence="2">The sequence shown here is derived from an EMBL/GenBank/DDBJ whole genome shotgun (WGS) entry which is preliminary data.</text>
</comment>
<evidence type="ECO:0000256" key="1">
    <source>
        <dbReference type="SAM" id="Phobius"/>
    </source>
</evidence>
<organism evidence="2 4">
    <name type="scientific">Limosilactobacillus reuteri</name>
    <name type="common">Lactobacillus reuteri</name>
    <dbReference type="NCBI Taxonomy" id="1598"/>
    <lineage>
        <taxon>Bacteria</taxon>
        <taxon>Bacillati</taxon>
        <taxon>Bacillota</taxon>
        <taxon>Bacilli</taxon>
        <taxon>Lactobacillales</taxon>
        <taxon>Lactobacillaceae</taxon>
        <taxon>Limosilactobacillus</taxon>
    </lineage>
</organism>